<proteinExistence type="predicted"/>
<protein>
    <submittedName>
        <fullName evidence="1">Uncharacterized protein</fullName>
    </submittedName>
</protein>
<dbReference type="AlphaFoldDB" id="A0A9I9E6A2"/>
<sequence length="122" mass="14106">MVFCSNSIDSLVHSRVVDDNEKRRKVEIKNVGRTKAVLRQEEENHRKVMAVIIAFSRKFKHPFPLPTASMVMIDVNLAYPDDDFADTQSNFCGLEIDHHLILFNGEENSYWDLFHMGPVGWV</sequence>
<reference evidence="1" key="1">
    <citation type="submission" date="2023-03" db="UniProtKB">
        <authorList>
            <consortium name="EnsemblPlants"/>
        </authorList>
    </citation>
    <scope>IDENTIFICATION</scope>
</reference>
<accession>A0A9I9E6A2</accession>
<name>A0A9I9E6A2_CUCME</name>
<dbReference type="EnsemblPlants" id="MELO3C029357.2.1">
    <property type="protein sequence ID" value="MELO3C029357.2.1"/>
    <property type="gene ID" value="MELO3C029357.2"/>
</dbReference>
<dbReference type="Gramene" id="MELO3C029357.2.1">
    <property type="protein sequence ID" value="MELO3C029357.2.1"/>
    <property type="gene ID" value="MELO3C029357.2"/>
</dbReference>
<organism evidence="1">
    <name type="scientific">Cucumis melo</name>
    <name type="common">Muskmelon</name>
    <dbReference type="NCBI Taxonomy" id="3656"/>
    <lineage>
        <taxon>Eukaryota</taxon>
        <taxon>Viridiplantae</taxon>
        <taxon>Streptophyta</taxon>
        <taxon>Embryophyta</taxon>
        <taxon>Tracheophyta</taxon>
        <taxon>Spermatophyta</taxon>
        <taxon>Magnoliopsida</taxon>
        <taxon>eudicotyledons</taxon>
        <taxon>Gunneridae</taxon>
        <taxon>Pentapetalae</taxon>
        <taxon>rosids</taxon>
        <taxon>fabids</taxon>
        <taxon>Cucurbitales</taxon>
        <taxon>Cucurbitaceae</taxon>
        <taxon>Benincaseae</taxon>
        <taxon>Cucumis</taxon>
    </lineage>
</organism>
<evidence type="ECO:0000313" key="1">
    <source>
        <dbReference type="EnsemblPlants" id="MELO3C029357.2.1"/>
    </source>
</evidence>